<proteinExistence type="inferred from homology"/>
<gene>
    <name evidence="7" type="primary">PLEST005910</name>
    <name evidence="7" type="ORF">PLESTB_000160500</name>
</gene>
<organism evidence="7 8">
    <name type="scientific">Pleodorina starrii</name>
    <dbReference type="NCBI Taxonomy" id="330485"/>
    <lineage>
        <taxon>Eukaryota</taxon>
        <taxon>Viridiplantae</taxon>
        <taxon>Chlorophyta</taxon>
        <taxon>core chlorophytes</taxon>
        <taxon>Chlorophyceae</taxon>
        <taxon>CS clade</taxon>
        <taxon>Chlamydomonadales</taxon>
        <taxon>Volvocaceae</taxon>
        <taxon>Pleodorina</taxon>
    </lineage>
</organism>
<feature type="region of interest" description="Disordered" evidence="5">
    <location>
        <begin position="165"/>
        <end position="237"/>
    </location>
</feature>
<dbReference type="InterPro" id="IPR051543">
    <property type="entry name" value="Serine_Peptidase_S9A"/>
</dbReference>
<evidence type="ECO:0000313" key="7">
    <source>
        <dbReference type="EMBL" id="GLC48898.1"/>
    </source>
</evidence>
<dbReference type="EMBL" id="BRXU01000002">
    <property type="protein sequence ID" value="GLC48898.1"/>
    <property type="molecule type" value="Genomic_DNA"/>
</dbReference>
<evidence type="ECO:0000256" key="5">
    <source>
        <dbReference type="SAM" id="MobiDB-lite"/>
    </source>
</evidence>
<evidence type="ECO:0000256" key="1">
    <source>
        <dbReference type="ARBA" id="ARBA00005228"/>
    </source>
</evidence>
<evidence type="ECO:0000259" key="6">
    <source>
        <dbReference type="Pfam" id="PF00326"/>
    </source>
</evidence>
<evidence type="ECO:0000313" key="8">
    <source>
        <dbReference type="Proteomes" id="UP001165080"/>
    </source>
</evidence>
<evidence type="ECO:0000256" key="4">
    <source>
        <dbReference type="ARBA" id="ARBA00045448"/>
    </source>
</evidence>
<dbReference type="SUPFAM" id="SSF50993">
    <property type="entry name" value="Peptidase/esterase 'gauge' domain"/>
    <property type="match status" value="1"/>
</dbReference>
<feature type="compositionally biased region" description="Polar residues" evidence="5">
    <location>
        <begin position="193"/>
        <end position="211"/>
    </location>
</feature>
<dbReference type="InterPro" id="IPR002470">
    <property type="entry name" value="Peptidase_S9A"/>
</dbReference>
<comment type="caution">
    <text evidence="7">The sequence shown here is derived from an EMBL/GenBank/DDBJ whole genome shotgun (WGS) entry which is preliminary data.</text>
</comment>
<feature type="region of interest" description="Disordered" evidence="5">
    <location>
        <begin position="19"/>
        <end position="55"/>
    </location>
</feature>
<dbReference type="GO" id="GO:0006508">
    <property type="term" value="P:proteolysis"/>
    <property type="evidence" value="ECO:0007669"/>
    <property type="project" value="InterPro"/>
</dbReference>
<feature type="domain" description="Peptidase S9 prolyl oligopeptidase catalytic" evidence="6">
    <location>
        <begin position="859"/>
        <end position="1064"/>
    </location>
</feature>
<feature type="region of interest" description="Disordered" evidence="5">
    <location>
        <begin position="418"/>
        <end position="510"/>
    </location>
</feature>
<comment type="function">
    <text evidence="4">Serine peptidase whose precise substrate specificity remains unclear. Does not cleave peptides after a arginine or lysine residue. Regulates trans-Golgi network morphology and sorting by regulating the membrane binding of the AP-1 complex. May play a role in the regulation of synaptic vesicle exocytosis.</text>
</comment>
<name>A0A9W6EXG0_9CHLO</name>
<dbReference type="GO" id="GO:0004252">
    <property type="term" value="F:serine-type endopeptidase activity"/>
    <property type="evidence" value="ECO:0007669"/>
    <property type="project" value="InterPro"/>
</dbReference>
<dbReference type="InterPro" id="IPR001375">
    <property type="entry name" value="Peptidase_S9_cat"/>
</dbReference>
<dbReference type="PANTHER" id="PTHR11757">
    <property type="entry name" value="PROTEASE FAMILY S9A OLIGOPEPTIDASE"/>
    <property type="match status" value="1"/>
</dbReference>
<evidence type="ECO:0000256" key="2">
    <source>
        <dbReference type="ARBA" id="ARBA00039290"/>
    </source>
</evidence>
<keyword evidence="8" id="KW-1185">Reference proteome</keyword>
<comment type="similarity">
    <text evidence="1">Belongs to the peptidase S9A family.</text>
</comment>
<dbReference type="PRINTS" id="PR00862">
    <property type="entry name" value="PROLIGOPTASE"/>
</dbReference>
<feature type="region of interest" description="Disordered" evidence="5">
    <location>
        <begin position="638"/>
        <end position="690"/>
    </location>
</feature>
<dbReference type="InterPro" id="IPR029058">
    <property type="entry name" value="AB_hydrolase_fold"/>
</dbReference>
<accession>A0A9W6EXG0</accession>
<feature type="compositionally biased region" description="Low complexity" evidence="5">
    <location>
        <begin position="476"/>
        <end position="490"/>
    </location>
</feature>
<dbReference type="Pfam" id="PF00326">
    <property type="entry name" value="Peptidase_S9"/>
    <property type="match status" value="1"/>
</dbReference>
<feature type="compositionally biased region" description="Polar residues" evidence="5">
    <location>
        <begin position="25"/>
        <end position="34"/>
    </location>
</feature>
<dbReference type="SUPFAM" id="SSF53474">
    <property type="entry name" value="alpha/beta-Hydrolases"/>
    <property type="match status" value="1"/>
</dbReference>
<dbReference type="PANTHER" id="PTHR11757:SF19">
    <property type="entry name" value="PROLYL ENDOPEPTIDASE-LIKE"/>
    <property type="match status" value="1"/>
</dbReference>
<feature type="compositionally biased region" description="Pro residues" evidence="5">
    <location>
        <begin position="648"/>
        <end position="660"/>
    </location>
</feature>
<dbReference type="Proteomes" id="UP001165080">
    <property type="component" value="Unassembled WGS sequence"/>
</dbReference>
<protein>
    <recommendedName>
        <fullName evidence="2">Prolyl endopeptidase-like</fullName>
    </recommendedName>
    <alternativeName>
        <fullName evidence="3">Prolylendopeptidase-like</fullName>
    </alternativeName>
</protein>
<sequence>MQGHKPHFGDVGNSRCARWAVHASRTPQSSQRSNIPAPSPQPLASPADVEQLHGERPREDPFRWLQAGHRHPQVLRYLQQEHEYSKLQLRHLTPLRKELEQEVAELVWRQALMVAAQQPSEAQAGRHASTRFGGWEYRREPANSGSAARFRHLRVPCPLSAAVTLSGPQQQLHPEQQLGAGGPHDRPHHVPEQPQQQRPESAASSAMQATAGNAAGGSVQVPSGSPISQPAGRDEAPAATHCVLDEQQRASACGSPAAYGLHSFAPSPTFDMAAFSETTNPVPPGQRLPDRFQLHVVDTATGGPVIDPLPDVSGDVGWVALGNGSGSGGGEGGAHGGGGRMYFTRAAQRELWCMDVPPPPAPAASAGGAVRVFRDPDGQPIQLVQYGSRLYAETLGNTSVPLEIRLLGVACADRPTGPLGPGSLLRQPPLAEEGGSRGPAAAASAAGRLRPGPDAGVPLLPRRPGRQYSAFSIDLSAGPPSAGPEPAEGPLTASADGSAEGRAEAPGECGPLGSDEALLLWLSDLDRPNGCLLLSLLAPGWRAATEAAPPPEVVGNKGETAAMKPQAQTLPLELLPHDPALRIVHVDIASGGGAVLCVRAAVDARGDPVGRYELDELQLDTAAVWTAVAAAADSGAWRPAAPARSGPEPLPPNSSPPPRRPSSTAAAESGFDGGGSVGSSNGPYIRTASGLSVRRRRRTVHVRGPSQHVLRVLDWRKDGRVTLACSSMASPPTTSTIALLPYEVRHCPGMDGGGAAAGSDAAELVCGEADPRVVVERLWARSHDGVEVPITLCRPLVSEPSGRPAEGATMNGDACGDGGGGGGGAICRPRASPQPLLLRVYGAYGRDPPLDFQPALLPLLRRGVGVAVAHVRGGGQLGPAWYEAGRGGGRKANSALDLLAAARHLVAEGVTAPGLMCLEAESAGGWAAGPALNAAGSSLFRAAVLTVPTLDVVTSLLDDPSYGPYELGDPRADAALYRDVLRWSPYEGLRSGLTYPALLLLRIGLYDTNVPYWDPAKYMARLRSLAAAGGGAEVEALRVMQVKPSGHEAYDNVADDATFCAFVLWALGVWSRR</sequence>
<dbReference type="AlphaFoldDB" id="A0A9W6EXG0"/>
<feature type="compositionally biased region" description="Low complexity" evidence="5">
    <location>
        <begin position="438"/>
        <end position="453"/>
    </location>
</feature>
<dbReference type="Gene3D" id="3.40.50.1820">
    <property type="entry name" value="alpha/beta hydrolase"/>
    <property type="match status" value="1"/>
</dbReference>
<evidence type="ECO:0000256" key="3">
    <source>
        <dbReference type="ARBA" id="ARBA00042165"/>
    </source>
</evidence>
<reference evidence="7 8" key="1">
    <citation type="journal article" date="2023" name="Commun. Biol.">
        <title>Reorganization of the ancestral sex-determining regions during the evolution of trioecy in Pleodorina starrii.</title>
        <authorList>
            <person name="Takahashi K."/>
            <person name="Suzuki S."/>
            <person name="Kawai-Toyooka H."/>
            <person name="Yamamoto K."/>
            <person name="Hamaji T."/>
            <person name="Ootsuki R."/>
            <person name="Yamaguchi H."/>
            <person name="Kawachi M."/>
            <person name="Higashiyama T."/>
            <person name="Nozaki H."/>
        </authorList>
    </citation>
    <scope>NUCLEOTIDE SEQUENCE [LARGE SCALE GENOMIC DNA]</scope>
    <source>
        <strain evidence="7 8">NIES-4479</strain>
    </source>
</reference>